<evidence type="ECO:0000256" key="5">
    <source>
        <dbReference type="SAM" id="Phobius"/>
    </source>
</evidence>
<evidence type="ECO:0000313" key="7">
    <source>
        <dbReference type="Proteomes" id="UP000006860"/>
    </source>
</evidence>
<dbReference type="OrthoDB" id="5739025at2"/>
<name>F0SFP1_RUBBR</name>
<feature type="transmembrane region" description="Helical" evidence="5">
    <location>
        <begin position="436"/>
        <end position="453"/>
    </location>
</feature>
<dbReference type="GO" id="GO:0005385">
    <property type="term" value="F:zinc ion transmembrane transporter activity"/>
    <property type="evidence" value="ECO:0007669"/>
    <property type="project" value="TreeGrafter"/>
</dbReference>
<proteinExistence type="predicted"/>
<keyword evidence="3 5" id="KW-1133">Transmembrane helix</keyword>
<keyword evidence="7" id="KW-1185">Reference proteome</keyword>
<gene>
    <name evidence="6" type="ordered locus">Plabr_2902</name>
</gene>
<dbReference type="STRING" id="756272.Plabr_2902"/>
<reference evidence="7" key="1">
    <citation type="submission" date="2011-02" db="EMBL/GenBank/DDBJ databases">
        <title>The complete genome of Planctomyces brasiliensis DSM 5305.</title>
        <authorList>
            <person name="Lucas S."/>
            <person name="Copeland A."/>
            <person name="Lapidus A."/>
            <person name="Bruce D."/>
            <person name="Goodwin L."/>
            <person name="Pitluck S."/>
            <person name="Kyrpides N."/>
            <person name="Mavromatis K."/>
            <person name="Pagani I."/>
            <person name="Ivanova N."/>
            <person name="Ovchinnikova G."/>
            <person name="Lu M."/>
            <person name="Detter J.C."/>
            <person name="Han C."/>
            <person name="Land M."/>
            <person name="Hauser L."/>
            <person name="Markowitz V."/>
            <person name="Cheng J.-F."/>
            <person name="Hugenholtz P."/>
            <person name="Woyke T."/>
            <person name="Wu D."/>
            <person name="Tindall B."/>
            <person name="Pomrenke H.G."/>
            <person name="Brambilla E."/>
            <person name="Klenk H.-P."/>
            <person name="Eisen J.A."/>
        </authorList>
    </citation>
    <scope>NUCLEOTIDE SEQUENCE [LARGE SCALE GENOMIC DNA]</scope>
    <source>
        <strain evidence="7">ATCC 49424 / DSM 5305 / JCM 21570 / NBRC 103401 / IFAM 1448</strain>
    </source>
</reference>
<dbReference type="AlphaFoldDB" id="F0SFP1"/>
<evidence type="ECO:0000256" key="2">
    <source>
        <dbReference type="ARBA" id="ARBA00022692"/>
    </source>
</evidence>
<protein>
    <submittedName>
        <fullName evidence="6">Zinc/iron permease</fullName>
    </submittedName>
</protein>
<feature type="transmembrane region" description="Helical" evidence="5">
    <location>
        <begin position="301"/>
        <end position="323"/>
    </location>
</feature>
<dbReference type="PANTHER" id="PTHR11040:SF44">
    <property type="entry name" value="PROTEIN ZNTC-RELATED"/>
    <property type="match status" value="1"/>
</dbReference>
<feature type="transmembrane region" description="Helical" evidence="5">
    <location>
        <begin position="91"/>
        <end position="111"/>
    </location>
</feature>
<comment type="subcellular location">
    <subcellularLocation>
        <location evidence="1">Membrane</location>
        <topology evidence="1">Multi-pass membrane protein</topology>
    </subcellularLocation>
</comment>
<evidence type="ECO:0000256" key="3">
    <source>
        <dbReference type="ARBA" id="ARBA00022989"/>
    </source>
</evidence>
<evidence type="ECO:0000313" key="6">
    <source>
        <dbReference type="EMBL" id="ADY60501.1"/>
    </source>
</evidence>
<feature type="transmembrane region" description="Helical" evidence="5">
    <location>
        <begin position="149"/>
        <end position="170"/>
    </location>
</feature>
<dbReference type="Pfam" id="PF02535">
    <property type="entry name" value="Zip"/>
    <property type="match status" value="1"/>
</dbReference>
<dbReference type="KEGG" id="pbs:Plabr_2902"/>
<evidence type="ECO:0000256" key="1">
    <source>
        <dbReference type="ARBA" id="ARBA00004141"/>
    </source>
</evidence>
<organism evidence="6 7">
    <name type="scientific">Rubinisphaera brasiliensis (strain ATCC 49424 / DSM 5305 / JCM 21570 / IAM 15109 / NBRC 103401 / IFAM 1448)</name>
    <name type="common">Planctomyces brasiliensis</name>
    <dbReference type="NCBI Taxonomy" id="756272"/>
    <lineage>
        <taxon>Bacteria</taxon>
        <taxon>Pseudomonadati</taxon>
        <taxon>Planctomycetota</taxon>
        <taxon>Planctomycetia</taxon>
        <taxon>Planctomycetales</taxon>
        <taxon>Planctomycetaceae</taxon>
        <taxon>Rubinisphaera</taxon>
    </lineage>
</organism>
<accession>F0SFP1</accession>
<dbReference type="PANTHER" id="PTHR11040">
    <property type="entry name" value="ZINC/IRON TRANSPORTER"/>
    <property type="match status" value="1"/>
</dbReference>
<feature type="transmembrane region" description="Helical" evidence="5">
    <location>
        <begin position="182"/>
        <end position="200"/>
    </location>
</feature>
<dbReference type="GO" id="GO:0016020">
    <property type="term" value="C:membrane"/>
    <property type="evidence" value="ECO:0007669"/>
    <property type="project" value="UniProtKB-SubCell"/>
</dbReference>
<evidence type="ECO:0000256" key="4">
    <source>
        <dbReference type="ARBA" id="ARBA00023136"/>
    </source>
</evidence>
<dbReference type="eggNOG" id="COG0428">
    <property type="taxonomic scope" value="Bacteria"/>
</dbReference>
<keyword evidence="2 5" id="KW-0812">Transmembrane</keyword>
<sequence length="459" mass="49489">MEDADEPSLVSWKMIQCVQMHQQSFSVLCSIRTGPDDYNSLPGNAAPGSGSHLLTAHGLPIVTENDMVVGFSVPPRLGPRLRHSNTAMRRFLLLIVLLAATFPGTVLAASGDAEVGVSAESEATLILTRELEGRVLPASLSDEQKSRRVWVLAGYSLAIVIASVIGGYLPERIRLTHTRLQMLMSFVGGLMLGVALFHLLLHALVDSPRGDIPGILTSMGLGILLMFLLLRAFHFHQHDVAPPTGDETNVGGLSASPLMQNHCHDHDHDHGHKHVHADDSIAKGHSHAAVDLAHAHGQKPFSWIGIAFGLGLHSVMDGVALAASMLRDNSSENLASAWGVATFVAVLLHKPLDAVSITMVMSASGWSRSWCTLINLSFALMCPLGAMLAWWGILGMHSHIDVVSHLLAFSAGIFLCISLSDLLPEMQFHAHNQFQLTISLLAGLSLAWLLMYFNPVHAL</sequence>
<keyword evidence="4 5" id="KW-0472">Membrane</keyword>
<feature type="transmembrane region" description="Helical" evidence="5">
    <location>
        <begin position="212"/>
        <end position="230"/>
    </location>
</feature>
<feature type="transmembrane region" description="Helical" evidence="5">
    <location>
        <begin position="373"/>
        <end position="393"/>
    </location>
</feature>
<feature type="transmembrane region" description="Helical" evidence="5">
    <location>
        <begin position="405"/>
        <end position="424"/>
    </location>
</feature>
<dbReference type="Proteomes" id="UP000006860">
    <property type="component" value="Chromosome"/>
</dbReference>
<dbReference type="EMBL" id="CP002546">
    <property type="protein sequence ID" value="ADY60501.1"/>
    <property type="molecule type" value="Genomic_DNA"/>
</dbReference>
<dbReference type="HOGENOM" id="CLU_015114_4_0_0"/>
<dbReference type="InterPro" id="IPR003689">
    <property type="entry name" value="ZIP"/>
</dbReference>